<feature type="compositionally biased region" description="Basic and acidic residues" evidence="1">
    <location>
        <begin position="1267"/>
        <end position="1288"/>
    </location>
</feature>
<feature type="region of interest" description="Disordered" evidence="1">
    <location>
        <begin position="817"/>
        <end position="845"/>
    </location>
</feature>
<proteinExistence type="predicted"/>
<feature type="compositionally biased region" description="Polar residues" evidence="1">
    <location>
        <begin position="671"/>
        <end position="680"/>
    </location>
</feature>
<dbReference type="InterPro" id="IPR053781">
    <property type="entry name" value="F-box_AtFBL13-like"/>
</dbReference>
<dbReference type="InterPro" id="IPR001810">
    <property type="entry name" value="F-box_dom"/>
</dbReference>
<dbReference type="PROSITE" id="PS50181">
    <property type="entry name" value="FBOX"/>
    <property type="match status" value="1"/>
</dbReference>
<feature type="compositionally biased region" description="Basic and acidic residues" evidence="1">
    <location>
        <begin position="819"/>
        <end position="835"/>
    </location>
</feature>
<name>A0AAQ3XD84_PASNO</name>
<dbReference type="InterPro" id="IPR036047">
    <property type="entry name" value="F-box-like_dom_sf"/>
</dbReference>
<evidence type="ECO:0000313" key="4">
    <source>
        <dbReference type="Proteomes" id="UP001341281"/>
    </source>
</evidence>
<dbReference type="InterPro" id="IPR053197">
    <property type="entry name" value="F-box_SCFL_complex_component"/>
</dbReference>
<dbReference type="EMBL" id="CP144753">
    <property type="protein sequence ID" value="WVZ94588.1"/>
    <property type="molecule type" value="Genomic_DNA"/>
</dbReference>
<accession>A0AAQ3XD84</accession>
<feature type="region of interest" description="Disordered" evidence="1">
    <location>
        <begin position="1250"/>
        <end position="1293"/>
    </location>
</feature>
<evidence type="ECO:0000259" key="2">
    <source>
        <dbReference type="PROSITE" id="PS50181"/>
    </source>
</evidence>
<dbReference type="PANTHER" id="PTHR34223:SF34">
    <property type="entry name" value="F-BOX DOMAIN-CONTAINING PROTEIN"/>
    <property type="match status" value="1"/>
</dbReference>
<sequence length="1552" mass="172080">MRTAAAAVEADPFAVEGRSEGRSGGYRGMGRGGGEGAVPAPACGFGKAARARRVAAERRKGGGGSEALLRLARGRMRKKAGWAPPVSPCASGLRGNGELGRGVNYSSGNETRNSANRSTPCRCFSASAPEQQEAKNSWLIGRSGEPHQSISFSSLFLSWIVDACEILLRPILHVLGRESASTECHGEPFAILGFLRARYGVVLDSEVFMQVAVFRAGNLFDRMPPKDAAAQGTAAGGGDRLSGLSDRVLLRVMSHLKAWEAVRTTAISKRWRDLWRSAVHLDIRQPCLCCCDGLAPAERKKREMAFGKFVTQLLLERQQFVLLESLRLSWSHNSDTNGRVVQHAIRHSAVEIELSGKYHKWCPNPEYMGFIVEDSNAKIRLRILKLVHVRLDDTTLTQLSSRCTSLEEIELRGCVIPESSNIQSESLKRFTMIKCQILSKHLSVYAPNLASLQFSRNSGFVPWIQSLGRLAASNIKNLAFHKDPECSGLGSCKLQILKLSRVKLDGPSLERISSRCTSLEVLELKECSVAGKEIQSTSLRCLTMISCEFGIESGVHLPNLVSLCCIRPHRQVPRFLNMKFLVTATITLDDSCMPSDSQWIWEDDGKDEPDHDGDFFAHSRVESSDDDSFYESDQDEEDESDSGADNSDAISDESDSRADNSDAISDESDSGADNSDAISDNESHQDENEFDHDVLLMRESKSCTDFKNLKTLSLGEWCITPDLDVLAAILERSPKLENLFLHLDMANKIRVDFDPGASSFVCTNLKKVEISCCKHDKMVHILSEFFLLNSIPHSKISNCWTACTCDVNGATVYNAKRKAQTEAEKRPAKQMKADEAPADEDTSTGGVHAGCRVVLAGKPPPDAMAADGAAAQGTSGGGGGDRLSDLPDGVLHRVMSHLKAWEAVRTCVLSKRWRGLWASASRLNIRRRCPCADLPLPDGHDPTVAFATLVHNLLRGRRRWTQLRLCWSHEAPDGNADAWIAYAVRHRAQEIELSARHHYGYPSPEHMSVNARLKILKLTHIQLDDATLTQLCSRCVCLQELELNDCQIPDATRVQATELKHLTMVKCAVPNGLLVYAPNLVSLCCGRSLGYVPWIENLGSFGVVNRMLLQKFLLAKMVSDPNAYLRTLDEYPEYSDVVYCNLKILKLSYVHLDDIILRQLCSRCTSLEGLELKDCSVEGSWIGSTSLKYLTMIRCRFAIGFRVHAPRLVLLRCIRPFQHFPQIQKMEFLVTAAIVLDDSCFQSGCQWPQQRDVSDDDSTDEFDCDSSDSKHSESDHSSSYYDSDRSSSSDEDDNDCTLGYGVIANYERKKAYNYLLSGHKHSGAKPVKNYGEYGSKDSVNFGGAGMLCSLSHVKTMDLLAHPGEVQVLLMRELKSCTDFKNLKTLSLGEWCLTPFFDVLATILGHSPNLESLFFHLDLVRMNAYNSRIGFYPRASSFVCTNLKMVEITCCKHDVVVHRLAEFFRENSIPNERIFVHWTACSGCRGGIGFQGKRKSPRFRPHSLTEPNDRPHGPCRRHSPPPPAAAAAVVKDPDFAADRLLIAPCKNPPQKKL</sequence>
<dbReference type="Pfam" id="PF00646">
    <property type="entry name" value="F-box"/>
    <property type="match status" value="2"/>
</dbReference>
<reference evidence="3 4" key="1">
    <citation type="submission" date="2024-02" db="EMBL/GenBank/DDBJ databases">
        <title>High-quality chromosome-scale genome assembly of Pensacola bahiagrass (Paspalum notatum Flugge var. saurae).</title>
        <authorList>
            <person name="Vega J.M."/>
            <person name="Podio M."/>
            <person name="Orjuela J."/>
            <person name="Siena L.A."/>
            <person name="Pessino S.C."/>
            <person name="Combes M.C."/>
            <person name="Mariac C."/>
            <person name="Albertini E."/>
            <person name="Pupilli F."/>
            <person name="Ortiz J.P.A."/>
            <person name="Leblanc O."/>
        </authorList>
    </citation>
    <scope>NUCLEOTIDE SEQUENCE [LARGE SCALE GENOMIC DNA]</scope>
    <source>
        <strain evidence="3">R1</strain>
        <tissue evidence="3">Leaf</tissue>
    </source>
</reference>
<dbReference type="PANTHER" id="PTHR34223">
    <property type="entry name" value="OS11G0201299 PROTEIN"/>
    <property type="match status" value="1"/>
</dbReference>
<dbReference type="SUPFAM" id="SSF81383">
    <property type="entry name" value="F-box domain"/>
    <property type="match status" value="2"/>
</dbReference>
<dbReference type="InterPro" id="IPR032675">
    <property type="entry name" value="LRR_dom_sf"/>
</dbReference>
<dbReference type="Proteomes" id="UP001341281">
    <property type="component" value="Chromosome 09"/>
</dbReference>
<feature type="region of interest" description="Disordered" evidence="1">
    <location>
        <begin position="599"/>
        <end position="687"/>
    </location>
</feature>
<feature type="compositionally biased region" description="Acidic residues" evidence="1">
    <location>
        <begin position="624"/>
        <end position="642"/>
    </location>
</feature>
<dbReference type="SUPFAM" id="SSF52047">
    <property type="entry name" value="RNI-like"/>
    <property type="match status" value="2"/>
</dbReference>
<dbReference type="CDD" id="cd22160">
    <property type="entry name" value="F-box_AtFBL13-like"/>
    <property type="match status" value="1"/>
</dbReference>
<dbReference type="SMART" id="SM00256">
    <property type="entry name" value="FBOX"/>
    <property type="match status" value="2"/>
</dbReference>
<keyword evidence="4" id="KW-1185">Reference proteome</keyword>
<evidence type="ECO:0000313" key="3">
    <source>
        <dbReference type="EMBL" id="WVZ94588.1"/>
    </source>
</evidence>
<feature type="compositionally biased region" description="Basic and acidic residues" evidence="1">
    <location>
        <begin position="608"/>
        <end position="623"/>
    </location>
</feature>
<organism evidence="3 4">
    <name type="scientific">Paspalum notatum var. saurae</name>
    <dbReference type="NCBI Taxonomy" id="547442"/>
    <lineage>
        <taxon>Eukaryota</taxon>
        <taxon>Viridiplantae</taxon>
        <taxon>Streptophyta</taxon>
        <taxon>Embryophyta</taxon>
        <taxon>Tracheophyta</taxon>
        <taxon>Spermatophyta</taxon>
        <taxon>Magnoliopsida</taxon>
        <taxon>Liliopsida</taxon>
        <taxon>Poales</taxon>
        <taxon>Poaceae</taxon>
        <taxon>PACMAD clade</taxon>
        <taxon>Panicoideae</taxon>
        <taxon>Andropogonodae</taxon>
        <taxon>Paspaleae</taxon>
        <taxon>Paspalinae</taxon>
        <taxon>Paspalum</taxon>
    </lineage>
</organism>
<feature type="region of interest" description="Disordered" evidence="1">
    <location>
        <begin position="1492"/>
        <end position="1526"/>
    </location>
</feature>
<feature type="compositionally biased region" description="Acidic residues" evidence="1">
    <location>
        <begin position="1254"/>
        <end position="1266"/>
    </location>
</feature>
<dbReference type="Gene3D" id="3.80.10.10">
    <property type="entry name" value="Ribonuclease Inhibitor"/>
    <property type="match status" value="2"/>
</dbReference>
<feature type="domain" description="F-box" evidence="2">
    <location>
        <begin position="880"/>
        <end position="928"/>
    </location>
</feature>
<gene>
    <name evidence="3" type="ORF">U9M48_040465</name>
</gene>
<protein>
    <recommendedName>
        <fullName evidence="2">F-box domain-containing protein</fullName>
    </recommendedName>
</protein>
<evidence type="ECO:0000256" key="1">
    <source>
        <dbReference type="SAM" id="MobiDB-lite"/>
    </source>
</evidence>
<dbReference type="Gene3D" id="1.20.1280.50">
    <property type="match status" value="1"/>
</dbReference>